<keyword evidence="1 3" id="KW-0808">Transferase</keyword>
<feature type="domain" description="Malonyl-CoA:ACP transacylase (MAT)" evidence="2">
    <location>
        <begin position="20"/>
        <end position="332"/>
    </location>
</feature>
<dbReference type="PANTHER" id="PTHR45681:SF6">
    <property type="entry name" value="POLYKETIDE SYNTHASE 37"/>
    <property type="match status" value="1"/>
</dbReference>
<evidence type="ECO:0000313" key="4">
    <source>
        <dbReference type="Proteomes" id="UP000322530"/>
    </source>
</evidence>
<keyword evidence="3" id="KW-0012">Acyltransferase</keyword>
<accession>A0A5A5T6W2</accession>
<dbReference type="AlphaFoldDB" id="A0A5A5T6W2"/>
<evidence type="ECO:0000259" key="2">
    <source>
        <dbReference type="SMART" id="SM00827"/>
    </source>
</evidence>
<dbReference type="GO" id="GO:0016746">
    <property type="term" value="F:acyltransferase activity"/>
    <property type="evidence" value="ECO:0007669"/>
    <property type="project" value="UniProtKB-KW"/>
</dbReference>
<dbReference type="Pfam" id="PF00698">
    <property type="entry name" value="Acyl_transf_1"/>
    <property type="match status" value="1"/>
</dbReference>
<dbReference type="RefSeq" id="WP_149400176.1">
    <property type="nucleotide sequence ID" value="NZ_BIXY01000006.1"/>
</dbReference>
<protein>
    <submittedName>
        <fullName evidence="3">Polyketide biosynthesis acyltransferase PksD</fullName>
    </submittedName>
</protein>
<dbReference type="SUPFAM" id="SSF55048">
    <property type="entry name" value="Probable ACP-binding domain of malonyl-CoA ACP transacylase"/>
    <property type="match status" value="1"/>
</dbReference>
<dbReference type="SMART" id="SM00827">
    <property type="entry name" value="PKS_AT"/>
    <property type="match status" value="1"/>
</dbReference>
<dbReference type="EMBL" id="BIXY01000006">
    <property type="protein sequence ID" value="GCF07142.1"/>
    <property type="molecule type" value="Genomic_DNA"/>
</dbReference>
<reference evidence="3 4" key="1">
    <citation type="submission" date="2019-01" db="EMBL/GenBank/DDBJ databases">
        <title>Draft genome sequence of Dictyobacter sp. Uno17.</title>
        <authorList>
            <person name="Wang C.M."/>
            <person name="Zheng Y."/>
            <person name="Sakai Y."/>
            <person name="Abe K."/>
            <person name="Yokota A."/>
            <person name="Yabe S."/>
        </authorList>
    </citation>
    <scope>NUCLEOTIDE SEQUENCE [LARGE SCALE GENOMIC DNA]</scope>
    <source>
        <strain evidence="3 4">Uno17</strain>
    </source>
</reference>
<dbReference type="PANTHER" id="PTHR45681">
    <property type="entry name" value="POLYKETIDE SYNTHASE 44-RELATED"/>
    <property type="match status" value="1"/>
</dbReference>
<dbReference type="InterPro" id="IPR016036">
    <property type="entry name" value="Malonyl_transacylase_ACP-bd"/>
</dbReference>
<organism evidence="3 4">
    <name type="scientific">Dictyobacter arantiisoli</name>
    <dbReference type="NCBI Taxonomy" id="2014874"/>
    <lineage>
        <taxon>Bacteria</taxon>
        <taxon>Bacillati</taxon>
        <taxon>Chloroflexota</taxon>
        <taxon>Ktedonobacteria</taxon>
        <taxon>Ktedonobacterales</taxon>
        <taxon>Dictyobacteraceae</taxon>
        <taxon>Dictyobacter</taxon>
    </lineage>
</organism>
<name>A0A5A5T6W2_9CHLR</name>
<dbReference type="Gene3D" id="3.40.366.10">
    <property type="entry name" value="Malonyl-Coenzyme A Acyl Carrier Protein, domain 2"/>
    <property type="match status" value="1"/>
</dbReference>
<evidence type="ECO:0000256" key="1">
    <source>
        <dbReference type="ARBA" id="ARBA00022679"/>
    </source>
</evidence>
<dbReference type="Proteomes" id="UP000322530">
    <property type="component" value="Unassembled WGS sequence"/>
</dbReference>
<dbReference type="SUPFAM" id="SSF52151">
    <property type="entry name" value="FabD/lysophospholipase-like"/>
    <property type="match status" value="1"/>
</dbReference>
<sequence>MKLLEKCTKGQQLSKTVVFLFSGQGSQYFQMGKELFAHNQIFRRWMLHLDSLVKTNASISVIQQLYAEDKNPSEPFKRTLYTHPAIFMVEFALAQTLIEQQVIPDVLVGYSLGEFVAATVAGMLKVEEALDLVIKQARLFETYCQPGTMLAILHHIDLYYQTPELSTLCELAAVNHDTHFVVSGKEAHIHKLKSFLTGKGILCEILPVSYAFHSAYINTIEPHYKRLLATTSYSPPQIPIFSSLSGKQIFNLSPEYFWEVVRKPMNFSQTIQTLEEDGPHQYVDVGPGGTLTNLTKRNQHLNALTQCYTILSPFHQDVKNTARVTQMLSRRGAINER</sequence>
<dbReference type="OrthoDB" id="9805460at2"/>
<dbReference type="InterPro" id="IPR050444">
    <property type="entry name" value="Polyketide_Synthase"/>
</dbReference>
<dbReference type="InterPro" id="IPR001227">
    <property type="entry name" value="Ac_transferase_dom_sf"/>
</dbReference>
<comment type="caution">
    <text evidence="3">The sequence shown here is derived from an EMBL/GenBank/DDBJ whole genome shotgun (WGS) entry which is preliminary data.</text>
</comment>
<proteinExistence type="predicted"/>
<dbReference type="InterPro" id="IPR014043">
    <property type="entry name" value="Acyl_transferase_dom"/>
</dbReference>
<gene>
    <name evidence="3" type="primary">pksD</name>
    <name evidence="3" type="ORF">KDI_07060</name>
</gene>
<dbReference type="InterPro" id="IPR016035">
    <property type="entry name" value="Acyl_Trfase/lysoPLipase"/>
</dbReference>
<evidence type="ECO:0000313" key="3">
    <source>
        <dbReference type="EMBL" id="GCF07142.1"/>
    </source>
</evidence>
<keyword evidence="4" id="KW-1185">Reference proteome</keyword>